<accession>A0A844YRK4</accession>
<keyword evidence="3" id="KW-1185">Reference proteome</keyword>
<evidence type="ECO:0000313" key="3">
    <source>
        <dbReference type="Proteomes" id="UP000466966"/>
    </source>
</evidence>
<dbReference type="SUPFAM" id="SSF53474">
    <property type="entry name" value="alpha/beta-Hydrolases"/>
    <property type="match status" value="1"/>
</dbReference>
<evidence type="ECO:0000313" key="2">
    <source>
        <dbReference type="EMBL" id="MXO70985.1"/>
    </source>
</evidence>
<protein>
    <submittedName>
        <fullName evidence="2">Alpha/beta fold hydrolase</fullName>
    </submittedName>
</protein>
<dbReference type="GO" id="GO:0016787">
    <property type="term" value="F:hydrolase activity"/>
    <property type="evidence" value="ECO:0007669"/>
    <property type="project" value="UniProtKB-KW"/>
</dbReference>
<sequence>MAEESRLPPVVLLHGCGGSPEQTFLASGWPQAFTASGREVFAPRLPGHGHDSVSHDPVDYADLAAALLPRLPQGPVDLVGFSLGAKIALDLAVRWPARVRRMVLGGIGDNAFAPETVGETAASALEHGAGPDTPPGVRAFLATWDPALNDPLAVAAILRRPPNPLLDEAGVRAIRCPAAVVNGADDFVMTMGTRLFAALGAEPLVLPGVGHFDLPRQPQFRDAAVRFLGVTG</sequence>
<dbReference type="Gene3D" id="3.40.50.1820">
    <property type="entry name" value="alpha/beta hydrolase"/>
    <property type="match status" value="1"/>
</dbReference>
<dbReference type="Proteomes" id="UP000466966">
    <property type="component" value="Unassembled WGS sequence"/>
</dbReference>
<reference evidence="2 3" key="1">
    <citation type="submission" date="2019-12" db="EMBL/GenBank/DDBJ databases">
        <title>Genomic-based taxomic classification of the family Erythrobacteraceae.</title>
        <authorList>
            <person name="Xu L."/>
        </authorList>
    </citation>
    <scope>NUCLEOTIDE SEQUENCE [LARGE SCALE GENOMIC DNA]</scope>
    <source>
        <strain evidence="2 3">M0322</strain>
    </source>
</reference>
<dbReference type="Pfam" id="PF12697">
    <property type="entry name" value="Abhydrolase_6"/>
    <property type="match status" value="1"/>
</dbReference>
<proteinExistence type="predicted"/>
<dbReference type="PANTHER" id="PTHR43194:SF2">
    <property type="entry name" value="PEROXISOMAL MEMBRANE PROTEIN LPX1"/>
    <property type="match status" value="1"/>
</dbReference>
<name>A0A844YRK4_9SPHN</name>
<dbReference type="PANTHER" id="PTHR43194">
    <property type="entry name" value="HYDROLASE ALPHA/BETA FOLD FAMILY"/>
    <property type="match status" value="1"/>
</dbReference>
<dbReference type="InterPro" id="IPR000073">
    <property type="entry name" value="AB_hydrolase_1"/>
</dbReference>
<dbReference type="PRINTS" id="PR00111">
    <property type="entry name" value="ABHYDROLASE"/>
</dbReference>
<dbReference type="InterPro" id="IPR029058">
    <property type="entry name" value="AB_hydrolase_fold"/>
</dbReference>
<feature type="domain" description="AB hydrolase-1" evidence="1">
    <location>
        <begin position="10"/>
        <end position="214"/>
    </location>
</feature>
<dbReference type="AlphaFoldDB" id="A0A844YRK4"/>
<dbReference type="OrthoDB" id="9804723at2"/>
<keyword evidence="2" id="KW-0378">Hydrolase</keyword>
<comment type="caution">
    <text evidence="2">The sequence shown here is derived from an EMBL/GenBank/DDBJ whole genome shotgun (WGS) entry which is preliminary data.</text>
</comment>
<organism evidence="2 3">
    <name type="scientific">Alteraurantiacibacter buctensis</name>
    <dbReference type="NCBI Taxonomy" id="1503981"/>
    <lineage>
        <taxon>Bacteria</taxon>
        <taxon>Pseudomonadati</taxon>
        <taxon>Pseudomonadota</taxon>
        <taxon>Alphaproteobacteria</taxon>
        <taxon>Sphingomonadales</taxon>
        <taxon>Erythrobacteraceae</taxon>
        <taxon>Alteraurantiacibacter</taxon>
    </lineage>
</organism>
<gene>
    <name evidence="2" type="ORF">GRI99_04950</name>
</gene>
<dbReference type="RefSeq" id="WP_160770946.1">
    <property type="nucleotide sequence ID" value="NZ_WTYV01000002.1"/>
</dbReference>
<evidence type="ECO:0000259" key="1">
    <source>
        <dbReference type="Pfam" id="PF12697"/>
    </source>
</evidence>
<dbReference type="InterPro" id="IPR050228">
    <property type="entry name" value="Carboxylesterase_BioH"/>
</dbReference>
<dbReference type="EMBL" id="WTYV01000002">
    <property type="protein sequence ID" value="MXO70985.1"/>
    <property type="molecule type" value="Genomic_DNA"/>
</dbReference>